<dbReference type="PANTHER" id="PTHR35631">
    <property type="entry name" value="OS08G0114150 PROTEIN"/>
    <property type="match status" value="1"/>
</dbReference>
<keyword evidence="1" id="KW-0812">Transmembrane</keyword>
<keyword evidence="3" id="KW-1185">Reference proteome</keyword>
<name>A0A835J8D6_9ROSI</name>
<dbReference type="PANTHER" id="PTHR35631:SF6">
    <property type="entry name" value="SECRETED PROTEIN"/>
    <property type="match status" value="1"/>
</dbReference>
<dbReference type="Proteomes" id="UP000657918">
    <property type="component" value="Chromosome 16"/>
</dbReference>
<protein>
    <submittedName>
        <fullName evidence="2">Uncharacterized protein</fullName>
    </submittedName>
</protein>
<dbReference type="AlphaFoldDB" id="A0A835J8D6"/>
<dbReference type="EMBL" id="JADGMS010000016">
    <property type="protein sequence ID" value="KAF9664947.1"/>
    <property type="molecule type" value="Genomic_DNA"/>
</dbReference>
<keyword evidence="1" id="KW-0472">Membrane</keyword>
<accession>A0A835J8D6</accession>
<organism evidence="2 3">
    <name type="scientific">Salix dunnii</name>
    <dbReference type="NCBI Taxonomy" id="1413687"/>
    <lineage>
        <taxon>Eukaryota</taxon>
        <taxon>Viridiplantae</taxon>
        <taxon>Streptophyta</taxon>
        <taxon>Embryophyta</taxon>
        <taxon>Tracheophyta</taxon>
        <taxon>Spermatophyta</taxon>
        <taxon>Magnoliopsida</taxon>
        <taxon>eudicotyledons</taxon>
        <taxon>Gunneridae</taxon>
        <taxon>Pentapetalae</taxon>
        <taxon>rosids</taxon>
        <taxon>fabids</taxon>
        <taxon>Malpighiales</taxon>
        <taxon>Salicaceae</taxon>
        <taxon>Saliceae</taxon>
        <taxon>Salix</taxon>
    </lineage>
</organism>
<evidence type="ECO:0000313" key="3">
    <source>
        <dbReference type="Proteomes" id="UP000657918"/>
    </source>
</evidence>
<evidence type="ECO:0000313" key="2">
    <source>
        <dbReference type="EMBL" id="KAF9664947.1"/>
    </source>
</evidence>
<sequence length="426" mass="48860">MKQRGISRAALIKQIESADHIIPFSAFWLRSSVVSVLISLISDTWAIGEGSPQWLATGIFKRRQCVTLLQGPGAPSNLKSNYMNQDKNQFEFFADAEVESDRFQTPRHTERWRLGTVLSFLPGQASHTVKLDIYSPLFLTSSLFTPNNIFRLNYKKLHFYRVDKIELGREENSLNHVTVDAPASPPSYFAPPLDDKLIIPPGTSQFIFPQSQIPNPRWHHPHRFFTSSPKFYLCYLQLFASFSCFHNLYHHHLYCKKQTFLTKTLPPIKSWVTTTSLKDSFLKELLAILLTQQLLRYKSTINGYISKGRLSRLEEMVMILNSLLEFLVLISLLIILMCPQCGYGLNCDGETRKVSKIRSNPFVSSSLKDLYPSHNSGLVDPNTNPGAREIFSHWCSFQHNLSVNIRILRLDCHYSNPCLCSKELWP</sequence>
<feature type="transmembrane region" description="Helical" evidence="1">
    <location>
        <begin position="316"/>
        <end position="337"/>
    </location>
</feature>
<evidence type="ECO:0000256" key="1">
    <source>
        <dbReference type="SAM" id="Phobius"/>
    </source>
</evidence>
<gene>
    <name evidence="2" type="ORF">SADUNF_Sadunf16G0071400</name>
</gene>
<comment type="caution">
    <text evidence="2">The sequence shown here is derived from an EMBL/GenBank/DDBJ whole genome shotgun (WGS) entry which is preliminary data.</text>
</comment>
<proteinExistence type="predicted"/>
<reference evidence="2 3" key="1">
    <citation type="submission" date="2020-10" db="EMBL/GenBank/DDBJ databases">
        <title>Plant Genome Project.</title>
        <authorList>
            <person name="Zhang R.-G."/>
        </authorList>
    </citation>
    <scope>NUCLEOTIDE SEQUENCE [LARGE SCALE GENOMIC DNA]</scope>
    <source>
        <strain evidence="2">FAFU-HL-1</strain>
        <tissue evidence="2">Leaf</tissue>
    </source>
</reference>
<keyword evidence="1" id="KW-1133">Transmembrane helix</keyword>